<keyword evidence="8" id="KW-1015">Disulfide bond</keyword>
<dbReference type="PIRSF" id="PIRSF017016">
    <property type="entry name" value="NDUA8"/>
    <property type="match status" value="1"/>
</dbReference>
<keyword evidence="6 9" id="KW-0249">Electron transport</keyword>
<evidence type="ECO:0000256" key="9">
    <source>
        <dbReference type="PIRNR" id="PIRNR017016"/>
    </source>
</evidence>
<keyword evidence="11" id="KW-0830">Ubiquinone</keyword>
<dbReference type="GO" id="GO:0005743">
    <property type="term" value="C:mitochondrial inner membrane"/>
    <property type="evidence" value="ECO:0007669"/>
    <property type="project" value="UniProtKB-SubCell"/>
</dbReference>
<feature type="region of interest" description="Disordered" evidence="10">
    <location>
        <begin position="136"/>
        <end position="175"/>
    </location>
</feature>
<keyword evidence="9" id="KW-0999">Mitochondrion inner membrane</keyword>
<dbReference type="InterPro" id="IPR016680">
    <property type="entry name" value="NDUFA8"/>
</dbReference>
<keyword evidence="5" id="KW-0677">Repeat</keyword>
<evidence type="ECO:0000256" key="6">
    <source>
        <dbReference type="ARBA" id="ARBA00022982"/>
    </source>
</evidence>
<keyword evidence="3 9" id="KW-0813">Transport</keyword>
<evidence type="ECO:0000256" key="8">
    <source>
        <dbReference type="ARBA" id="ARBA00023157"/>
    </source>
</evidence>
<comment type="function">
    <text evidence="1 9">Accessory subunit of the mitochondrial membrane respiratory chain NADH dehydrogenase (Complex I), that is believed not to be involved in catalysis. Complex I functions in the transfer of electrons from NADH to the respiratory chain. The immediate electron acceptor for the enzyme is believed to be ubiquinone.</text>
</comment>
<comment type="similarity">
    <text evidence="2 9">Belongs to the complex I NDUFA8 subunit family.</text>
</comment>
<evidence type="ECO:0000256" key="10">
    <source>
        <dbReference type="SAM" id="MobiDB-lite"/>
    </source>
</evidence>
<comment type="subcellular location">
    <subcellularLocation>
        <location evidence="9">Mitochondrion inner membrane</location>
    </subcellularLocation>
</comment>
<dbReference type="PANTHER" id="PTHR13344:SF0">
    <property type="entry name" value="NADH DEHYDROGENASE [UBIQUINONE] 1 ALPHA SUBCOMPLEX SUBUNIT 8"/>
    <property type="match status" value="1"/>
</dbReference>
<sequence length="175" mass="19828">MVLTEDLNLPTEEELTVPEINVSSAVLRAASFHLGKYCENVNNEFMLCRSEYPNDPRKCLAEGQIVTSCSLEFFRTLKNSCRPEFEAFAKCVDKSSTNFSFAPCRKTQGVYDGCMLDKMGLERPYYGYFSEAKIHDTKRPKPPPPEVQVFPDASAGLPEDYPRNKAKYGGRNIFE</sequence>
<evidence type="ECO:0000256" key="2">
    <source>
        <dbReference type="ARBA" id="ARBA00010705"/>
    </source>
</evidence>
<evidence type="ECO:0000256" key="5">
    <source>
        <dbReference type="ARBA" id="ARBA00022737"/>
    </source>
</evidence>
<keyword evidence="7 9" id="KW-0496">Mitochondrion</keyword>
<evidence type="ECO:0000256" key="4">
    <source>
        <dbReference type="ARBA" id="ARBA00022660"/>
    </source>
</evidence>
<evidence type="ECO:0000256" key="3">
    <source>
        <dbReference type="ARBA" id="ARBA00022448"/>
    </source>
</evidence>
<organism evidence="11">
    <name type="scientific">Triatoma infestans</name>
    <name type="common">Assassin bug</name>
    <dbReference type="NCBI Taxonomy" id="30076"/>
    <lineage>
        <taxon>Eukaryota</taxon>
        <taxon>Metazoa</taxon>
        <taxon>Ecdysozoa</taxon>
        <taxon>Arthropoda</taxon>
        <taxon>Hexapoda</taxon>
        <taxon>Insecta</taxon>
        <taxon>Pterygota</taxon>
        <taxon>Neoptera</taxon>
        <taxon>Paraneoptera</taxon>
        <taxon>Hemiptera</taxon>
        <taxon>Heteroptera</taxon>
        <taxon>Panheteroptera</taxon>
        <taxon>Cimicomorpha</taxon>
        <taxon>Reduviidae</taxon>
        <taxon>Triatominae</taxon>
        <taxon>Triatoma</taxon>
    </lineage>
</organism>
<evidence type="ECO:0000256" key="1">
    <source>
        <dbReference type="ARBA" id="ARBA00003195"/>
    </source>
</evidence>
<dbReference type="PROSITE" id="PS51808">
    <property type="entry name" value="CHCH"/>
    <property type="match status" value="1"/>
</dbReference>
<dbReference type="AlphaFoldDB" id="A0A023F7D6"/>
<keyword evidence="9" id="KW-0472">Membrane</keyword>
<reference evidence="11" key="1">
    <citation type="journal article" date="2014" name="PLoS Negl. Trop. Dis.">
        <title>An updated insight into the Sialotranscriptome of Triatoma infestans: developmental stage and geographic variations.</title>
        <authorList>
            <person name="Schwarz A."/>
            <person name="Medrano-Mercado N."/>
            <person name="Schaub G.A."/>
            <person name="Struchiner C.J."/>
            <person name="Bargues M.D."/>
            <person name="Levy M.Z."/>
            <person name="Ribeiro J.M."/>
        </authorList>
    </citation>
    <scope>NUCLEOTIDE SEQUENCE</scope>
    <source>
        <strain evidence="11">Chile</strain>
        <tissue evidence="11">Salivary glands</tissue>
    </source>
</reference>
<name>A0A023F7D6_TRIIF</name>
<dbReference type="GO" id="GO:0006120">
    <property type="term" value="P:mitochondrial electron transport, NADH to ubiquinone"/>
    <property type="evidence" value="ECO:0007669"/>
    <property type="project" value="InterPro"/>
</dbReference>
<proteinExistence type="evidence at transcript level"/>
<evidence type="ECO:0000313" key="11">
    <source>
        <dbReference type="EMBL" id="JAC17286.1"/>
    </source>
</evidence>
<protein>
    <recommendedName>
        <fullName evidence="9">NADH dehydrogenase [ubiquinone] 1 alpha subcomplex subunit 8</fullName>
    </recommendedName>
</protein>
<keyword evidence="4 9" id="KW-0679">Respiratory chain</keyword>
<evidence type="ECO:0000256" key="7">
    <source>
        <dbReference type="ARBA" id="ARBA00023128"/>
    </source>
</evidence>
<dbReference type="PANTHER" id="PTHR13344">
    <property type="entry name" value="NADH-UBIQUINONE OXIDOREDUCTASE"/>
    <property type="match status" value="1"/>
</dbReference>
<accession>A0A023F7D6</accession>
<dbReference type="EMBL" id="GBBI01001426">
    <property type="protein sequence ID" value="JAC17286.1"/>
    <property type="molecule type" value="mRNA"/>
</dbReference>